<dbReference type="InterPro" id="IPR007452">
    <property type="entry name" value="TamB_C"/>
</dbReference>
<keyword evidence="4" id="KW-0472">Membrane</keyword>
<keyword evidence="2" id="KW-0812">Transmembrane</keyword>
<evidence type="ECO:0000259" key="6">
    <source>
        <dbReference type="Pfam" id="PF04357"/>
    </source>
</evidence>
<keyword evidence="8" id="KW-1185">Reference proteome</keyword>
<organism evidence="7 8">
    <name type="scientific">Flavobacterium stagni</name>
    <dbReference type="NCBI Taxonomy" id="2506421"/>
    <lineage>
        <taxon>Bacteria</taxon>
        <taxon>Pseudomonadati</taxon>
        <taxon>Bacteroidota</taxon>
        <taxon>Flavobacteriia</taxon>
        <taxon>Flavobacteriales</taxon>
        <taxon>Flavobacteriaceae</taxon>
        <taxon>Flavobacterium</taxon>
    </lineage>
</organism>
<evidence type="ECO:0000313" key="7">
    <source>
        <dbReference type="EMBL" id="RXR22898.1"/>
    </source>
</evidence>
<dbReference type="Pfam" id="PF04357">
    <property type="entry name" value="TamB"/>
    <property type="match status" value="1"/>
</dbReference>
<feature type="region of interest" description="Disordered" evidence="5">
    <location>
        <begin position="1452"/>
        <end position="1486"/>
    </location>
</feature>
<dbReference type="EMBL" id="SBKN01000003">
    <property type="protein sequence ID" value="RXR22898.1"/>
    <property type="molecule type" value="Genomic_DNA"/>
</dbReference>
<evidence type="ECO:0000256" key="1">
    <source>
        <dbReference type="ARBA" id="ARBA00004167"/>
    </source>
</evidence>
<gene>
    <name evidence="7" type="ORF">EQG61_06620</name>
</gene>
<sequence length="1486" mass="167511">MLILLILLAIALSLPFVQTKIAQHFTEQLNRDYHVDIHVSRVEINLFGGVQLKEVLVKDASKDTLIFANRIGTSITDAKSLLDGNLYFGKMKVDELLLDVKTLKGERDTNLDKFVAAFDDGKKASGKFRMVSKEITLVNSTFRLTDYNRKVPKDADFTKINAVISDFKIKGPNVYTHIDAMSFLDHRGLFVTSLSSQFTYTKQNIRLEKTDLKTEESHFKGDVILRYDRKDFADFNNKVRFDVNTELASISTNDIRFFYNEIGKNNRITFSGKLDGTLNNFTAKRLYLKDRLNSEIAGNVNFRNLFATRGEGDFYMKGRFKKVSSNYEDLTALLPNVLGKKLPSSLAKLGQFQLSGEAEITPKSIDSNFELSTLLGQLSADMVMTNIDNIDNASYSGILVMNQFDVGTFLGRNDLGKVSLNVAVDGNGFVEKYLDVQFSGGVQSINYNGYTYQNILADGSFKKPIFKGKVNINDPNLFFDFDGIVDLSKKENRYDFHARVDYANLKTLRFLSDDVAVFRGDIVMKMNGNSLNNMKGDVVFTNASYINKKNQYFFDYLSLNSSFNANGEHEVTLYSPDEVSGKIQGKFEFEQISKMVENSLGSLYTNYRPNKVKSGQYVKFEFKEFHNIIEIINPKVTFSEDAELSGIIRSDQNDFKMDLKSKSVDAYGIHLDNVLVDIDNKNPLYNTYVQMDSIKTKYYKIRDFSLINATSKDTLSFRTEFKGGEKGNDFYNLNLYHTIDANKQNVVGFRKSEVMFKDFLWYINEKEDEKHRIVFDKKLSNFKFDELVISHEDQFMKLNGGISSQGGSKDLQLTFHDVNLNKITPDVKQFAFEGKVNGEVNIKQFNSVYQPTAQLQIEDLLVNDNELGNLDLQIKGNDDFSKFDIHSTIENKLLRSFTAEGNLRTQSGETFLDLDLNFQRFNLGVLDHLGGEVLSNIRGFVSGNARLDGNINNIDYNGRLFVDDAGVTVPYLNVDYKIQPNSIVDVTQDRFIIQKARIFDSKFNTEGTLQGFVKHKQFGNWELDLNIASDKILALDTKDSEDAAYFGTAFIDGYATIKGPTENLEINMVATSVKGTDIKIPINDADAVAENNYIHFVTPSEKKGQTTKDVEFIRNYNGLQMNFEFNITPVANIEVILNRESKHGMRGTGVGTLFMNINTLGKFEMNGDFQVWDGYYNFKYGGLIDKKFKVKRYGSIVWDGNPYRAQLNLEAVSQNITANPAVLIENASFNRKIPVEVVISLKGTVLTPEPDFAINFPNVSSVIRSEIETKLSDKDTRQTQALYLLSTGGFLSPEGLSQSQITNSFYEKAGALFGDLFNDKDGKFIVDVTYSQADRTALNPTDGRLVANITTQINDRITINGKVGVPTGGVSQTAIVGNFEALYRVNEDGTLNLRLFNRENDINYIGQGVGYTQGAGISYEVDFDTFNELIKKIFGKKAVQVSTAGHDVPADSGYFPDYIDMNTKPENKKPEETTPKPNQEAVPQDD</sequence>
<feature type="compositionally biased region" description="Basic and acidic residues" evidence="5">
    <location>
        <begin position="1463"/>
        <end position="1474"/>
    </location>
</feature>
<evidence type="ECO:0000313" key="8">
    <source>
        <dbReference type="Proteomes" id="UP000289857"/>
    </source>
</evidence>
<accession>A0A4Q1K982</accession>
<dbReference type="Proteomes" id="UP000289857">
    <property type="component" value="Unassembled WGS sequence"/>
</dbReference>
<name>A0A4Q1K982_9FLAO</name>
<evidence type="ECO:0000256" key="5">
    <source>
        <dbReference type="SAM" id="MobiDB-lite"/>
    </source>
</evidence>
<reference evidence="8" key="1">
    <citation type="submission" date="2019-01" db="EMBL/GenBank/DDBJ databases">
        <title>Cytophagaceae bacterium strain CAR-16.</title>
        <authorList>
            <person name="Chen W.-M."/>
        </authorList>
    </citation>
    <scope>NUCLEOTIDE SEQUENCE [LARGE SCALE GENOMIC DNA]</scope>
    <source>
        <strain evidence="8">WWJ-16</strain>
    </source>
</reference>
<comment type="caution">
    <text evidence="7">The sequence shown here is derived from an EMBL/GenBank/DDBJ whole genome shotgun (WGS) entry which is preliminary data.</text>
</comment>
<keyword evidence="3" id="KW-1133">Transmembrane helix</keyword>
<comment type="subcellular location">
    <subcellularLocation>
        <location evidence="1">Membrane</location>
        <topology evidence="1">Single-pass membrane protein</topology>
    </subcellularLocation>
</comment>
<dbReference type="GO" id="GO:0009306">
    <property type="term" value="P:protein secretion"/>
    <property type="evidence" value="ECO:0007669"/>
    <property type="project" value="InterPro"/>
</dbReference>
<feature type="domain" description="Translocation and assembly module TamB C-terminal" evidence="6">
    <location>
        <begin position="1004"/>
        <end position="1423"/>
    </location>
</feature>
<evidence type="ECO:0000256" key="3">
    <source>
        <dbReference type="ARBA" id="ARBA00022989"/>
    </source>
</evidence>
<dbReference type="OrthoDB" id="680700at2"/>
<protein>
    <submittedName>
        <fullName evidence="7">Translocation/assembly module TamB</fullName>
    </submittedName>
</protein>
<evidence type="ECO:0000256" key="4">
    <source>
        <dbReference type="ARBA" id="ARBA00023136"/>
    </source>
</evidence>
<dbReference type="GO" id="GO:0005886">
    <property type="term" value="C:plasma membrane"/>
    <property type="evidence" value="ECO:0007669"/>
    <property type="project" value="InterPro"/>
</dbReference>
<proteinExistence type="predicted"/>
<evidence type="ECO:0000256" key="2">
    <source>
        <dbReference type="ARBA" id="ARBA00022692"/>
    </source>
</evidence>